<dbReference type="SUPFAM" id="SSF52058">
    <property type="entry name" value="L domain-like"/>
    <property type="match status" value="1"/>
</dbReference>
<protein>
    <recommendedName>
        <fullName evidence="7">NB-ARC domain-containing protein</fullName>
    </recommendedName>
</protein>
<evidence type="ECO:0000256" key="2">
    <source>
        <dbReference type="ARBA" id="ARBA00022821"/>
    </source>
</evidence>
<evidence type="ECO:0008006" key="7">
    <source>
        <dbReference type="Google" id="ProtNLM"/>
    </source>
</evidence>
<dbReference type="InterPro" id="IPR032675">
    <property type="entry name" value="LRR_dom_sf"/>
</dbReference>
<dbReference type="Pfam" id="PF23559">
    <property type="entry name" value="WHD_DRP"/>
    <property type="match status" value="1"/>
</dbReference>
<reference evidence="5" key="1">
    <citation type="submission" date="2020-05" db="EMBL/GenBank/DDBJ databases">
        <title>WGS assembly of Panicum virgatum.</title>
        <authorList>
            <person name="Lovell J.T."/>
            <person name="Jenkins J."/>
            <person name="Shu S."/>
            <person name="Juenger T.E."/>
            <person name="Schmutz J."/>
        </authorList>
    </citation>
    <scope>NUCLEOTIDE SEQUENCE</scope>
    <source>
        <strain evidence="5">AP13</strain>
    </source>
</reference>
<dbReference type="InterPro" id="IPR058922">
    <property type="entry name" value="WHD_DRP"/>
</dbReference>
<keyword evidence="2" id="KW-0611">Plant defense</keyword>
<dbReference type="Gene3D" id="1.10.8.430">
    <property type="entry name" value="Helical domain of apoptotic protease-activating factors"/>
    <property type="match status" value="1"/>
</dbReference>
<dbReference type="Gene3D" id="3.40.50.300">
    <property type="entry name" value="P-loop containing nucleotide triphosphate hydrolases"/>
    <property type="match status" value="1"/>
</dbReference>
<organism evidence="5 6">
    <name type="scientific">Panicum virgatum</name>
    <name type="common">Blackwell switchgrass</name>
    <dbReference type="NCBI Taxonomy" id="38727"/>
    <lineage>
        <taxon>Eukaryota</taxon>
        <taxon>Viridiplantae</taxon>
        <taxon>Streptophyta</taxon>
        <taxon>Embryophyta</taxon>
        <taxon>Tracheophyta</taxon>
        <taxon>Spermatophyta</taxon>
        <taxon>Magnoliopsida</taxon>
        <taxon>Liliopsida</taxon>
        <taxon>Poales</taxon>
        <taxon>Poaceae</taxon>
        <taxon>PACMAD clade</taxon>
        <taxon>Panicoideae</taxon>
        <taxon>Panicodae</taxon>
        <taxon>Paniceae</taxon>
        <taxon>Panicinae</taxon>
        <taxon>Panicum</taxon>
        <taxon>Panicum sect. Hiantes</taxon>
    </lineage>
</organism>
<dbReference type="PANTHER" id="PTHR23155">
    <property type="entry name" value="DISEASE RESISTANCE PROTEIN RP"/>
    <property type="match status" value="1"/>
</dbReference>
<dbReference type="GO" id="GO:0042742">
    <property type="term" value="P:defense response to bacterium"/>
    <property type="evidence" value="ECO:0007669"/>
    <property type="project" value="UniProtKB-ARBA"/>
</dbReference>
<dbReference type="Gene3D" id="1.10.10.10">
    <property type="entry name" value="Winged helix-like DNA-binding domain superfamily/Winged helix DNA-binding domain"/>
    <property type="match status" value="1"/>
</dbReference>
<gene>
    <name evidence="5" type="ORF">PVAP13_6NG333750</name>
</gene>
<dbReference type="AlphaFoldDB" id="A0A8T0R599"/>
<dbReference type="Proteomes" id="UP000823388">
    <property type="component" value="Chromosome 6N"/>
</dbReference>
<dbReference type="PRINTS" id="PR00364">
    <property type="entry name" value="DISEASERSIST"/>
</dbReference>
<proteinExistence type="predicted"/>
<dbReference type="GO" id="GO:0009626">
    <property type="term" value="P:plant-type hypersensitive response"/>
    <property type="evidence" value="ECO:0007669"/>
    <property type="project" value="UniProtKB-ARBA"/>
</dbReference>
<evidence type="ECO:0000259" key="3">
    <source>
        <dbReference type="Pfam" id="PF00931"/>
    </source>
</evidence>
<evidence type="ECO:0000313" key="6">
    <source>
        <dbReference type="Proteomes" id="UP000823388"/>
    </source>
</evidence>
<dbReference type="FunFam" id="1.10.8.430:FF:000003">
    <property type="entry name" value="Probable disease resistance protein At5g66910"/>
    <property type="match status" value="1"/>
</dbReference>
<evidence type="ECO:0000313" key="5">
    <source>
        <dbReference type="EMBL" id="KAG2580315.1"/>
    </source>
</evidence>
<dbReference type="InterPro" id="IPR036388">
    <property type="entry name" value="WH-like_DNA-bd_sf"/>
</dbReference>
<dbReference type="GO" id="GO:0043531">
    <property type="term" value="F:ADP binding"/>
    <property type="evidence" value="ECO:0007669"/>
    <property type="project" value="InterPro"/>
</dbReference>
<name>A0A8T0R599_PANVG</name>
<dbReference type="InterPro" id="IPR044974">
    <property type="entry name" value="Disease_R_plants"/>
</dbReference>
<dbReference type="Pfam" id="PF00931">
    <property type="entry name" value="NB-ARC"/>
    <property type="match status" value="1"/>
</dbReference>
<dbReference type="EMBL" id="CM029048">
    <property type="protein sequence ID" value="KAG2580315.1"/>
    <property type="molecule type" value="Genomic_DNA"/>
</dbReference>
<evidence type="ECO:0000256" key="1">
    <source>
        <dbReference type="ARBA" id="ARBA00022737"/>
    </source>
</evidence>
<sequence length="444" mass="51030">MLPDTMELLRKRLQEVIGRKRFLLVLDDVWNEDQVKWQDNLKPLLCFSIGGSESMIVVTSRSWQVASIMGTLPPYELACLSEDDSWELFSKKAFSKGVEEQEEFTTVGKLINKCKGLPLALKTMGGLMSSKHRIKEWEAIAESNRGGNNEVLSILKLSYMHLTSEMKQCFAFCAVFPKDYEMDKDRLIQLWMANNFIHAEESTGLAEKGEFVFNELLWRSFIQDVNVKIIDIYSIYSYKEIRCKMHDLMHDLAKDITYECAFAEELIQHKASVNNVHHMQFPLDESDEITGLMKGSLSLRTLLAQKSKHTDLKELNLTSVRAICCLYDANVIHRLINTTHLRYLDLSESVTVRLPNSICMLYNLQSLRLNNCCSLLFLPEDMKNMTQLTHMYLLGCINLERMPPKLSLLHNLFTLTSFIVDTGDGFAIEELKDLRLLGLNLTET</sequence>
<evidence type="ECO:0000259" key="4">
    <source>
        <dbReference type="Pfam" id="PF23559"/>
    </source>
</evidence>
<dbReference type="PANTHER" id="PTHR23155:SF1219">
    <property type="entry name" value="OS08G0543500 PROTEIN"/>
    <property type="match status" value="1"/>
</dbReference>
<dbReference type="SUPFAM" id="SSF52540">
    <property type="entry name" value="P-loop containing nucleoside triphosphate hydrolases"/>
    <property type="match status" value="1"/>
</dbReference>
<accession>A0A8T0R599</accession>
<feature type="domain" description="Disease resistance protein winged helix" evidence="4">
    <location>
        <begin position="175"/>
        <end position="253"/>
    </location>
</feature>
<dbReference type="Gene3D" id="3.80.10.10">
    <property type="entry name" value="Ribonuclease Inhibitor"/>
    <property type="match status" value="1"/>
</dbReference>
<dbReference type="InterPro" id="IPR042197">
    <property type="entry name" value="Apaf_helical"/>
</dbReference>
<dbReference type="InterPro" id="IPR027417">
    <property type="entry name" value="P-loop_NTPase"/>
</dbReference>
<dbReference type="InterPro" id="IPR002182">
    <property type="entry name" value="NB-ARC"/>
</dbReference>
<keyword evidence="6" id="KW-1185">Reference proteome</keyword>
<feature type="domain" description="NB-ARC" evidence="3">
    <location>
        <begin position="9"/>
        <end position="97"/>
    </location>
</feature>
<keyword evidence="1" id="KW-0677">Repeat</keyword>
<comment type="caution">
    <text evidence="5">The sequence shown here is derived from an EMBL/GenBank/DDBJ whole genome shotgun (WGS) entry which is preliminary data.</text>
</comment>
<dbReference type="GO" id="GO:0002758">
    <property type="term" value="P:innate immune response-activating signaling pathway"/>
    <property type="evidence" value="ECO:0007669"/>
    <property type="project" value="UniProtKB-ARBA"/>
</dbReference>
<dbReference type="FunFam" id="1.10.10.10:FF:000322">
    <property type="entry name" value="Probable disease resistance protein At1g63360"/>
    <property type="match status" value="1"/>
</dbReference>